<dbReference type="Pfam" id="PF04055">
    <property type="entry name" value="Radical_SAM"/>
    <property type="match status" value="1"/>
</dbReference>
<dbReference type="SFLD" id="SFLDG01386">
    <property type="entry name" value="main_SPASM_domain-containing"/>
    <property type="match status" value="1"/>
</dbReference>
<dbReference type="InterPro" id="IPR007197">
    <property type="entry name" value="rSAM"/>
</dbReference>
<dbReference type="PROSITE" id="PS51918">
    <property type="entry name" value="RADICAL_SAM"/>
    <property type="match status" value="1"/>
</dbReference>
<dbReference type="PIRSF" id="PIRSF037420">
    <property type="entry name" value="PQQ_syn_pqqE"/>
    <property type="match status" value="1"/>
</dbReference>
<dbReference type="GO" id="GO:0046872">
    <property type="term" value="F:metal ion binding"/>
    <property type="evidence" value="ECO:0007669"/>
    <property type="project" value="UniProtKB-KW"/>
</dbReference>
<keyword evidence="5" id="KW-0408">Iron</keyword>
<dbReference type="AlphaFoldDB" id="A0A7S8FCE7"/>
<dbReference type="GO" id="GO:0051539">
    <property type="term" value="F:4 iron, 4 sulfur cluster binding"/>
    <property type="evidence" value="ECO:0007669"/>
    <property type="project" value="UniProtKB-KW"/>
</dbReference>
<evidence type="ECO:0000313" key="8">
    <source>
        <dbReference type="EMBL" id="QPD03544.1"/>
    </source>
</evidence>
<dbReference type="KEGG" id="nkf:Nkreftii_001318"/>
<keyword evidence="2" id="KW-0004">4Fe-4S</keyword>
<dbReference type="EMBL" id="CP047423">
    <property type="protein sequence ID" value="QPD03544.1"/>
    <property type="molecule type" value="Genomic_DNA"/>
</dbReference>
<accession>A0A7S8FCE7</accession>
<comment type="cofactor">
    <cofactor evidence="1">
        <name>[4Fe-4S] cluster</name>
        <dbReference type="ChEBI" id="CHEBI:49883"/>
    </cofactor>
</comment>
<protein>
    <recommendedName>
        <fullName evidence="7">Radical SAM core domain-containing protein</fullName>
    </recommendedName>
</protein>
<gene>
    <name evidence="8" type="ORF">Nkreftii_001318</name>
</gene>
<dbReference type="PANTHER" id="PTHR11228">
    <property type="entry name" value="RADICAL SAM DOMAIN PROTEIN"/>
    <property type="match status" value="1"/>
</dbReference>
<evidence type="ECO:0000256" key="5">
    <source>
        <dbReference type="ARBA" id="ARBA00023004"/>
    </source>
</evidence>
<feature type="domain" description="Radical SAM core" evidence="7">
    <location>
        <begin position="20"/>
        <end position="236"/>
    </location>
</feature>
<dbReference type="InterPro" id="IPR058240">
    <property type="entry name" value="rSAM_sf"/>
</dbReference>
<sequence length="352" mass="40113">MKQLDADTFLEELSWKARQRRHPDCVTFELTYGCNLRCVHCFNPTHRALPQELTTGEIQTILDQLAEFGILTVTFTGGELGTRPDLQEILRHTRQRGLVIRILTNATRVTTEFVRLLHDVGTEQVCVSIYGATATTYERMTAVAGSYVAFRRGLALLTSGTIPIVLRMPVTALNYEEIHLCRSIAEELNCKFQYSFDLTPTVTGDLTPLQYRLPAETKIRIDQNMLPQWGSAPVEEPCFAAEEFIECACGHTRFAITPYGEMNLCTAFPIPRYDLKTGTVKKGWECLKRTVDEAHPNDRYECPTCDVRSYCRQGRNDAWLESGDMSVCLPHYREWAKLEQHTHAFLNPRRPA</sequence>
<evidence type="ECO:0000256" key="1">
    <source>
        <dbReference type="ARBA" id="ARBA00001966"/>
    </source>
</evidence>
<evidence type="ECO:0000259" key="7">
    <source>
        <dbReference type="PROSITE" id="PS51918"/>
    </source>
</evidence>
<dbReference type="SFLD" id="SFLDS00029">
    <property type="entry name" value="Radical_SAM"/>
    <property type="match status" value="1"/>
</dbReference>
<dbReference type="Gene3D" id="3.20.20.70">
    <property type="entry name" value="Aldolase class I"/>
    <property type="match status" value="1"/>
</dbReference>
<dbReference type="SFLD" id="SFLDG01067">
    <property type="entry name" value="SPASM/twitch_domain_containing"/>
    <property type="match status" value="1"/>
</dbReference>
<keyword evidence="6" id="KW-0411">Iron-sulfur</keyword>
<evidence type="ECO:0000256" key="4">
    <source>
        <dbReference type="ARBA" id="ARBA00022723"/>
    </source>
</evidence>
<dbReference type="Proteomes" id="UP000593737">
    <property type="component" value="Chromosome"/>
</dbReference>
<evidence type="ECO:0000256" key="2">
    <source>
        <dbReference type="ARBA" id="ARBA00022485"/>
    </source>
</evidence>
<proteinExistence type="predicted"/>
<dbReference type="SUPFAM" id="SSF102114">
    <property type="entry name" value="Radical SAM enzymes"/>
    <property type="match status" value="1"/>
</dbReference>
<dbReference type="GO" id="GO:0003824">
    <property type="term" value="F:catalytic activity"/>
    <property type="evidence" value="ECO:0007669"/>
    <property type="project" value="InterPro"/>
</dbReference>
<dbReference type="GO" id="GO:0006783">
    <property type="term" value="P:heme biosynthetic process"/>
    <property type="evidence" value="ECO:0007669"/>
    <property type="project" value="TreeGrafter"/>
</dbReference>
<name>A0A7S8FCE7_9BACT</name>
<evidence type="ECO:0000313" key="9">
    <source>
        <dbReference type="Proteomes" id="UP000593737"/>
    </source>
</evidence>
<reference evidence="8 9" key="1">
    <citation type="journal article" date="2020" name="ISME J.">
        <title>Enrichment and physiological characterization of a novel comammox Nitrospira indicates ammonium inhibition of complete nitrification.</title>
        <authorList>
            <person name="Sakoula D."/>
            <person name="Koch H."/>
            <person name="Frank J."/>
            <person name="Jetten M.S.M."/>
            <person name="van Kessel M.A.H.J."/>
            <person name="Lucker S."/>
        </authorList>
    </citation>
    <scope>NUCLEOTIDE SEQUENCE [LARGE SCALE GENOMIC DNA]</scope>
    <source>
        <strain evidence="8">Comreactor17</strain>
    </source>
</reference>
<evidence type="ECO:0000256" key="6">
    <source>
        <dbReference type="ARBA" id="ARBA00023014"/>
    </source>
</evidence>
<dbReference type="InterPro" id="IPR050377">
    <property type="entry name" value="Radical_SAM_PqqE_MftC-like"/>
</dbReference>
<dbReference type="InterPro" id="IPR017200">
    <property type="entry name" value="PqqE-like"/>
</dbReference>
<keyword evidence="3" id="KW-0949">S-adenosyl-L-methionine</keyword>
<dbReference type="CDD" id="cd01335">
    <property type="entry name" value="Radical_SAM"/>
    <property type="match status" value="1"/>
</dbReference>
<organism evidence="8 9">
    <name type="scientific">Candidatus Nitrospira kreftii</name>
    <dbReference type="NCBI Taxonomy" id="2652173"/>
    <lineage>
        <taxon>Bacteria</taxon>
        <taxon>Pseudomonadati</taxon>
        <taxon>Nitrospirota</taxon>
        <taxon>Nitrospiria</taxon>
        <taxon>Nitrospirales</taxon>
        <taxon>Nitrospiraceae</taxon>
        <taxon>Nitrospira</taxon>
    </lineage>
</organism>
<evidence type="ECO:0000256" key="3">
    <source>
        <dbReference type="ARBA" id="ARBA00022691"/>
    </source>
</evidence>
<keyword evidence="4" id="KW-0479">Metal-binding</keyword>
<dbReference type="PANTHER" id="PTHR11228:SF7">
    <property type="entry name" value="PQQA PEPTIDE CYCLASE"/>
    <property type="match status" value="1"/>
</dbReference>
<dbReference type="InterPro" id="IPR013785">
    <property type="entry name" value="Aldolase_TIM"/>
</dbReference>